<reference evidence="3 4" key="1">
    <citation type="submission" date="2016-10" db="EMBL/GenBank/DDBJ databases">
        <authorList>
            <person name="de Groot N.N."/>
        </authorList>
    </citation>
    <scope>NUCLEOTIDE SEQUENCE [LARGE SCALE GENOMIC DNA]</scope>
    <source>
        <strain evidence="3 4">DSM 19182</strain>
    </source>
</reference>
<accession>A0A1H7WVB9</accession>
<sequence length="279" mass="32381">MIIQKSTLKNIAMTITGDNDLSPYRSGPELIDFFNNYGFNDIYDKHFPTRWIYALEKIETITQNNKFTNFINYALSEIHYVEVNEVEHGIQDKIIKYWNKYLKFDEYKIVRNQNTFSLTSLKTSQVILQERQLDILSTEFLLEQIDKCNTKLSIGDFDGAITNARSLVEEVLLEIEERIEGKRGKNDGNIDNLYKRVKKIINFDPTQKGLNDSLKQILSGLNSIVIGVGKIRSKASDSHSRQYRPSEHHARLAVNAAHTFTSFIIDSYHYQTDKRRDVT</sequence>
<evidence type="ECO:0000313" key="4">
    <source>
        <dbReference type="Proteomes" id="UP000198548"/>
    </source>
</evidence>
<dbReference type="OrthoDB" id="5106738at2"/>
<dbReference type="RefSeq" id="WP_091489639.1">
    <property type="nucleotide sequence ID" value="NZ_BJUX01000040.1"/>
</dbReference>
<organism evidence="3 4">
    <name type="scientific">Alkalibacterium putridalgicola</name>
    <dbReference type="NCBI Taxonomy" id="426703"/>
    <lineage>
        <taxon>Bacteria</taxon>
        <taxon>Bacillati</taxon>
        <taxon>Bacillota</taxon>
        <taxon>Bacilli</taxon>
        <taxon>Lactobacillales</taxon>
        <taxon>Carnobacteriaceae</taxon>
        <taxon>Alkalibacterium</taxon>
    </lineage>
</organism>
<evidence type="ECO:0000259" key="1">
    <source>
        <dbReference type="Pfam" id="PF14355"/>
    </source>
</evidence>
<feature type="domain" description="Abortive infection protein-like C-terminal" evidence="1">
    <location>
        <begin position="192"/>
        <end position="266"/>
    </location>
</feature>
<dbReference type="EMBL" id="BJUX01000040">
    <property type="protein sequence ID" value="GEK90234.1"/>
    <property type="molecule type" value="Genomic_DNA"/>
</dbReference>
<proteinExistence type="predicted"/>
<dbReference type="EMBL" id="FOBL01000040">
    <property type="protein sequence ID" value="SEM25225.1"/>
    <property type="molecule type" value="Genomic_DNA"/>
</dbReference>
<reference evidence="2 5" key="2">
    <citation type="submission" date="2019-07" db="EMBL/GenBank/DDBJ databases">
        <title>Whole genome shotgun sequence of Alkalibacterium putridalgicola NBRC 103243.</title>
        <authorList>
            <person name="Hosoyama A."/>
            <person name="Uohara A."/>
            <person name="Ohji S."/>
            <person name="Ichikawa N."/>
        </authorList>
    </citation>
    <scope>NUCLEOTIDE SEQUENCE [LARGE SCALE GENOMIC DNA]</scope>
    <source>
        <strain evidence="2 5">NBRC 103243</strain>
    </source>
</reference>
<dbReference type="Proteomes" id="UP000198548">
    <property type="component" value="Unassembled WGS sequence"/>
</dbReference>
<evidence type="ECO:0000313" key="5">
    <source>
        <dbReference type="Proteomes" id="UP000321425"/>
    </source>
</evidence>
<dbReference type="AlphaFoldDB" id="A0A1H7WVB9"/>
<evidence type="ECO:0000313" key="2">
    <source>
        <dbReference type="EMBL" id="GEK90234.1"/>
    </source>
</evidence>
<protein>
    <submittedName>
        <fullName evidence="3">Abortive infection C-terminus</fullName>
    </submittedName>
</protein>
<keyword evidence="5" id="KW-1185">Reference proteome</keyword>
<dbReference type="InterPro" id="IPR026001">
    <property type="entry name" value="Abi-like_C"/>
</dbReference>
<gene>
    <name evidence="2" type="ORF">APU01nite_22730</name>
    <name evidence="3" type="ORF">SAMN04488100_1404</name>
</gene>
<evidence type="ECO:0000313" key="3">
    <source>
        <dbReference type="EMBL" id="SEM25225.1"/>
    </source>
</evidence>
<name>A0A1H7WVB9_9LACT</name>
<dbReference type="STRING" id="426703.SAMN04488100_1404"/>
<dbReference type="Proteomes" id="UP000321425">
    <property type="component" value="Unassembled WGS sequence"/>
</dbReference>
<dbReference type="Pfam" id="PF14355">
    <property type="entry name" value="Abi_C"/>
    <property type="match status" value="1"/>
</dbReference>